<dbReference type="SUPFAM" id="SSF55681">
    <property type="entry name" value="Class II aaRS and biotin synthetases"/>
    <property type="match status" value="1"/>
</dbReference>
<dbReference type="Pfam" id="PF00587">
    <property type="entry name" value="tRNA-synt_2b"/>
    <property type="match status" value="1"/>
</dbReference>
<keyword evidence="3 8" id="KW-0436">Ligase</keyword>
<dbReference type="HAMAP" id="MF_00176">
    <property type="entry name" value="Ser_tRNA_synth_type1"/>
    <property type="match status" value="1"/>
</dbReference>
<dbReference type="GO" id="GO:0004828">
    <property type="term" value="F:serine-tRNA ligase activity"/>
    <property type="evidence" value="ECO:0007669"/>
    <property type="project" value="UniProtKB-UniRule"/>
</dbReference>
<feature type="coiled-coil region" evidence="11">
    <location>
        <begin position="46"/>
        <end position="99"/>
    </location>
</feature>
<feature type="binding site" evidence="8">
    <location>
        <begin position="246"/>
        <end position="248"/>
    </location>
    <ligand>
        <name>L-serine</name>
        <dbReference type="ChEBI" id="CHEBI:33384"/>
    </ligand>
</feature>
<comment type="caution">
    <text evidence="13">The sequence shown here is derived from an EMBL/GenBank/DDBJ whole genome shotgun (WGS) entry which is preliminary data.</text>
</comment>
<sequence>MWSILKALRENPEILFESQRRRGESTEIVEKAIELDKLWRKKLYELNNLRKERNELSRRIKSEKSEELIRRAKELSKIIKERENELKRIEQELNSVLLSIPNIVHESVPIGKDEKDNVPIRFWGKAKVYREYLDDFLRQTNGKAEYEVYDRPFIGHADAVEMFGWADIERAAKVAGARFYYLFDDLVWLDFALTLYALDFLKKKGFKIVNPPYMMRREAYSGVTAFSDFEEVIYKIEDEDLYLIATSEHPLAAMHMNEILGEDELPLLYAGISPCFRKEAGAHGKDTKGIFRVHQFNKVEQFVYCLPEESWNWHERLIKNAEELWRGLGIPYRVVNICTGDLGIVAAKKYDLEAWMPAQGKYREIVSCSNCTDWQSYRLNIRFAEKRGLPSKGFVHTLNSTAIATTRAITAIIENFQLEDGRVEIPKVLRKYLEPIESAPKDFIEPRKTL</sequence>
<keyword evidence="2 8" id="KW-0963">Cytoplasm</keyword>
<dbReference type="InterPro" id="IPR002314">
    <property type="entry name" value="aa-tRNA-synt_IIb"/>
</dbReference>
<feature type="binding site" evidence="8">
    <location>
        <position position="401"/>
    </location>
    <ligand>
        <name>L-serine</name>
        <dbReference type="ChEBI" id="CHEBI:33384"/>
    </ligand>
</feature>
<evidence type="ECO:0000256" key="9">
    <source>
        <dbReference type="PIRSR" id="PIRSR001529-1"/>
    </source>
</evidence>
<dbReference type="InterPro" id="IPR045864">
    <property type="entry name" value="aa-tRNA-synth_II/BPL/LPL"/>
</dbReference>
<feature type="binding site" evidence="8 10">
    <location>
        <begin position="364"/>
        <end position="367"/>
    </location>
    <ligand>
        <name>ATP</name>
        <dbReference type="ChEBI" id="CHEBI:30616"/>
    </ligand>
</feature>
<keyword evidence="11" id="KW-0175">Coiled coil</keyword>
<dbReference type="PRINTS" id="PR00981">
    <property type="entry name" value="TRNASYNTHSER"/>
</dbReference>
<evidence type="ECO:0000256" key="7">
    <source>
        <dbReference type="ARBA" id="ARBA00023146"/>
    </source>
</evidence>
<dbReference type="EC" id="6.1.1.11" evidence="8"/>
<feature type="binding site" evidence="8">
    <location>
        <position position="293"/>
    </location>
    <ligand>
        <name>ATP</name>
        <dbReference type="ChEBI" id="CHEBI:30616"/>
    </ligand>
</feature>
<comment type="domain">
    <text evidence="8">Consists of two distinct domains, a catalytic core and a N-terminal extension that is involved in tRNA binding.</text>
</comment>
<gene>
    <name evidence="8 13" type="primary">serS</name>
    <name evidence="14" type="ORF">ENL48_06635</name>
    <name evidence="13" type="ORF">ENX77_04450</name>
</gene>
<comment type="pathway">
    <text evidence="8">Aminoacyl-tRNA biosynthesis; selenocysteinyl-tRNA(Sec) biosynthesis; L-seryl-tRNA(Sec) from L-serine and tRNA(Sec): step 1/1.</text>
</comment>
<dbReference type="Gene3D" id="1.10.287.40">
    <property type="entry name" value="Serine-tRNA synthetase, tRNA binding domain"/>
    <property type="match status" value="1"/>
</dbReference>
<proteinExistence type="inferred from homology"/>
<evidence type="ECO:0000256" key="5">
    <source>
        <dbReference type="ARBA" id="ARBA00022840"/>
    </source>
</evidence>
<dbReference type="PIRSF" id="PIRSF001529">
    <property type="entry name" value="Ser-tRNA-synth_IIa"/>
    <property type="match status" value="1"/>
</dbReference>
<dbReference type="InterPro" id="IPR033729">
    <property type="entry name" value="SerRS_core"/>
</dbReference>
<feature type="binding site" evidence="9">
    <location>
        <position position="246"/>
    </location>
    <ligand>
        <name>L-serine</name>
        <dbReference type="ChEBI" id="CHEBI:33384"/>
    </ligand>
</feature>
<dbReference type="GO" id="GO:0006434">
    <property type="term" value="P:seryl-tRNA aminoacylation"/>
    <property type="evidence" value="ECO:0007669"/>
    <property type="project" value="UniProtKB-UniRule"/>
</dbReference>
<comment type="subunit">
    <text evidence="8">Homodimer. The tRNA molecule binds across the dimer.</text>
</comment>
<comment type="catalytic activity">
    <reaction evidence="8">
        <text>tRNA(Ser) + L-serine + ATP = L-seryl-tRNA(Ser) + AMP + diphosphate + H(+)</text>
        <dbReference type="Rhea" id="RHEA:12292"/>
        <dbReference type="Rhea" id="RHEA-COMP:9669"/>
        <dbReference type="Rhea" id="RHEA-COMP:9703"/>
        <dbReference type="ChEBI" id="CHEBI:15378"/>
        <dbReference type="ChEBI" id="CHEBI:30616"/>
        <dbReference type="ChEBI" id="CHEBI:33019"/>
        <dbReference type="ChEBI" id="CHEBI:33384"/>
        <dbReference type="ChEBI" id="CHEBI:78442"/>
        <dbReference type="ChEBI" id="CHEBI:78533"/>
        <dbReference type="ChEBI" id="CHEBI:456215"/>
        <dbReference type="EC" id="6.1.1.11"/>
    </reaction>
</comment>
<comment type="subcellular location">
    <subcellularLocation>
        <location evidence="1 8">Cytoplasm</location>
    </subcellularLocation>
</comment>
<evidence type="ECO:0000313" key="14">
    <source>
        <dbReference type="EMBL" id="HHF48789.1"/>
    </source>
</evidence>
<feature type="binding site" evidence="8 9">
    <location>
        <position position="300"/>
    </location>
    <ligand>
        <name>L-serine</name>
        <dbReference type="ChEBI" id="CHEBI:33384"/>
    </ligand>
</feature>
<keyword evidence="4 8" id="KW-0547">Nucleotide-binding</keyword>
<dbReference type="EMBL" id="DTPI01000028">
    <property type="protein sequence ID" value="HGE66359.1"/>
    <property type="molecule type" value="Genomic_DNA"/>
</dbReference>
<name>A0A7C3YF80_9EURY</name>
<evidence type="ECO:0000256" key="2">
    <source>
        <dbReference type="ARBA" id="ARBA00022490"/>
    </source>
</evidence>
<dbReference type="Pfam" id="PF02403">
    <property type="entry name" value="Seryl_tRNA_N"/>
    <property type="match status" value="1"/>
</dbReference>
<dbReference type="PROSITE" id="PS50862">
    <property type="entry name" value="AA_TRNA_LIGASE_II"/>
    <property type="match status" value="1"/>
</dbReference>
<feature type="binding site" evidence="8 10">
    <location>
        <begin position="277"/>
        <end position="279"/>
    </location>
    <ligand>
        <name>ATP</name>
        <dbReference type="ChEBI" id="CHEBI:30616"/>
    </ligand>
</feature>
<dbReference type="AlphaFoldDB" id="A0A7C3YF80"/>
<dbReference type="InterPro" id="IPR002317">
    <property type="entry name" value="Ser-tRNA-ligase_type_1"/>
</dbReference>
<keyword evidence="6 8" id="KW-0648">Protein biosynthesis</keyword>
<feature type="site" description="Important for serine binding" evidence="9">
    <location>
        <position position="401"/>
    </location>
</feature>
<protein>
    <recommendedName>
        <fullName evidence="8">Serine--tRNA ligase</fullName>
        <ecNumber evidence="8">6.1.1.11</ecNumber>
    </recommendedName>
    <alternativeName>
        <fullName evidence="8">Seryl-tRNA synthetase</fullName>
        <shortName evidence="8">SerRS</shortName>
    </alternativeName>
    <alternativeName>
        <fullName evidence="8">Seryl-tRNA(Ser/Sec) synthetase</fullName>
    </alternativeName>
</protein>
<dbReference type="GO" id="GO:0005737">
    <property type="term" value="C:cytoplasm"/>
    <property type="evidence" value="ECO:0007669"/>
    <property type="project" value="UniProtKB-SubCell"/>
</dbReference>
<evidence type="ECO:0000259" key="12">
    <source>
        <dbReference type="PROSITE" id="PS50862"/>
    </source>
</evidence>
<comment type="similarity">
    <text evidence="8">Belongs to the class-II aminoacyl-tRNA synthetase family. Type-1 seryl-tRNA synthetase subfamily.</text>
</comment>
<evidence type="ECO:0000313" key="13">
    <source>
        <dbReference type="EMBL" id="HGE66359.1"/>
    </source>
</evidence>
<evidence type="ECO:0000256" key="8">
    <source>
        <dbReference type="HAMAP-Rule" id="MF_00176"/>
    </source>
</evidence>
<feature type="binding site" evidence="9">
    <location>
        <position position="399"/>
    </location>
    <ligand>
        <name>L-serine</name>
        <dbReference type="ChEBI" id="CHEBI:33384"/>
    </ligand>
</feature>
<evidence type="ECO:0000256" key="11">
    <source>
        <dbReference type="SAM" id="Coils"/>
    </source>
</evidence>
<keyword evidence="5 8" id="KW-0067">ATP-binding</keyword>
<dbReference type="GO" id="GO:0016260">
    <property type="term" value="P:selenocysteine biosynthetic process"/>
    <property type="evidence" value="ECO:0007669"/>
    <property type="project" value="UniProtKB-UniRule"/>
</dbReference>
<feature type="domain" description="Aminoacyl-transfer RNA synthetases class-II family profile" evidence="12">
    <location>
        <begin position="199"/>
        <end position="426"/>
    </location>
</feature>
<dbReference type="EMBL" id="DRUC01000099">
    <property type="protein sequence ID" value="HHF48789.1"/>
    <property type="molecule type" value="Genomic_DNA"/>
</dbReference>
<dbReference type="NCBIfam" id="TIGR00414">
    <property type="entry name" value="serS"/>
    <property type="match status" value="1"/>
</dbReference>
<dbReference type="GO" id="GO:0005524">
    <property type="term" value="F:ATP binding"/>
    <property type="evidence" value="ECO:0007669"/>
    <property type="project" value="UniProtKB-UniRule"/>
</dbReference>
<evidence type="ECO:0000256" key="6">
    <source>
        <dbReference type="ARBA" id="ARBA00022917"/>
    </source>
</evidence>
<accession>A0A7C3YF80</accession>
<feature type="binding site" evidence="9">
    <location>
        <position position="277"/>
    </location>
    <ligand>
        <name>L-serine</name>
        <dbReference type="ChEBI" id="CHEBI:33384"/>
    </ligand>
</feature>
<evidence type="ECO:0000256" key="3">
    <source>
        <dbReference type="ARBA" id="ARBA00022598"/>
    </source>
</evidence>
<dbReference type="InterPro" id="IPR006195">
    <property type="entry name" value="aa-tRNA-synth_II"/>
</dbReference>
<dbReference type="SUPFAM" id="SSF46589">
    <property type="entry name" value="tRNA-binding arm"/>
    <property type="match status" value="1"/>
</dbReference>
<dbReference type="FunFam" id="3.30.930.10:FF:000048">
    <property type="entry name" value="Serine--tRNA ligase"/>
    <property type="match status" value="1"/>
</dbReference>
<dbReference type="CDD" id="cd00770">
    <property type="entry name" value="SerRS_core"/>
    <property type="match status" value="1"/>
</dbReference>
<dbReference type="InterPro" id="IPR010978">
    <property type="entry name" value="tRNA-bd_arm"/>
</dbReference>
<comment type="function">
    <text evidence="8">Catalyzes the attachment of serine to tRNA(Ser). Is also able to aminoacylate tRNA(Sec) with serine, to form the misacylated tRNA L-seryl-tRNA(Sec), which will be further converted into selenocysteinyl-tRNA(Sec).</text>
</comment>
<keyword evidence="7 8" id="KW-0030">Aminoacyl-tRNA synthetase</keyword>
<evidence type="ECO:0000256" key="4">
    <source>
        <dbReference type="ARBA" id="ARBA00022741"/>
    </source>
</evidence>
<dbReference type="InterPro" id="IPR015866">
    <property type="entry name" value="Ser-tRNA-synth_1_N"/>
</dbReference>
<reference evidence="13" key="1">
    <citation type="journal article" date="2020" name="mSystems">
        <title>Genome- and Community-Level Interaction Insights into Carbon Utilization and Element Cycling Functions of Hydrothermarchaeota in Hydrothermal Sediment.</title>
        <authorList>
            <person name="Zhou Z."/>
            <person name="Liu Y."/>
            <person name="Xu W."/>
            <person name="Pan J."/>
            <person name="Luo Z.H."/>
            <person name="Li M."/>
        </authorList>
    </citation>
    <scope>NUCLEOTIDE SEQUENCE [LARGE SCALE GENOMIC DNA]</scope>
    <source>
        <strain evidence="14">SpSt-10</strain>
        <strain evidence="13">SpSt-97</strain>
    </source>
</reference>
<comment type="catalytic activity">
    <reaction evidence="8">
        <text>tRNA(Sec) + L-serine + ATP = L-seryl-tRNA(Sec) + AMP + diphosphate + H(+)</text>
        <dbReference type="Rhea" id="RHEA:42580"/>
        <dbReference type="Rhea" id="RHEA-COMP:9742"/>
        <dbReference type="Rhea" id="RHEA-COMP:10128"/>
        <dbReference type="ChEBI" id="CHEBI:15378"/>
        <dbReference type="ChEBI" id="CHEBI:30616"/>
        <dbReference type="ChEBI" id="CHEBI:33019"/>
        <dbReference type="ChEBI" id="CHEBI:33384"/>
        <dbReference type="ChEBI" id="CHEBI:78442"/>
        <dbReference type="ChEBI" id="CHEBI:78533"/>
        <dbReference type="ChEBI" id="CHEBI:456215"/>
        <dbReference type="EC" id="6.1.1.11"/>
    </reaction>
</comment>
<dbReference type="Gene3D" id="3.30.930.10">
    <property type="entry name" value="Bira Bifunctional Protein, Domain 2"/>
    <property type="match status" value="1"/>
</dbReference>
<dbReference type="PANTHER" id="PTHR11778">
    <property type="entry name" value="SERYL-TRNA SYNTHETASE"/>
    <property type="match status" value="1"/>
</dbReference>
<organism evidence="13">
    <name type="scientific">Geoglobus ahangari</name>
    <dbReference type="NCBI Taxonomy" id="113653"/>
    <lineage>
        <taxon>Archaea</taxon>
        <taxon>Methanobacteriati</taxon>
        <taxon>Methanobacteriota</taxon>
        <taxon>Archaeoglobi</taxon>
        <taxon>Archaeoglobales</taxon>
        <taxon>Archaeoglobaceae</taxon>
        <taxon>Geoglobus</taxon>
    </lineage>
</organism>
<dbReference type="InterPro" id="IPR042103">
    <property type="entry name" value="SerRS_1_N_sf"/>
</dbReference>
<feature type="binding site" evidence="10">
    <location>
        <begin position="293"/>
        <end position="296"/>
    </location>
    <ligand>
        <name>ATP</name>
        <dbReference type="ChEBI" id="CHEBI:30616"/>
    </ligand>
</feature>
<evidence type="ECO:0000256" key="10">
    <source>
        <dbReference type="PIRSR" id="PIRSR001529-2"/>
    </source>
</evidence>
<evidence type="ECO:0000256" key="1">
    <source>
        <dbReference type="ARBA" id="ARBA00004496"/>
    </source>
</evidence>
<dbReference type="UniPathway" id="UPA00906">
    <property type="reaction ID" value="UER00895"/>
</dbReference>